<keyword evidence="2" id="KW-1185">Reference proteome</keyword>
<organism evidence="1 2">
    <name type="scientific">Dermacentor silvarum</name>
    <name type="common">Tick</name>
    <dbReference type="NCBI Taxonomy" id="543639"/>
    <lineage>
        <taxon>Eukaryota</taxon>
        <taxon>Metazoa</taxon>
        <taxon>Ecdysozoa</taxon>
        <taxon>Arthropoda</taxon>
        <taxon>Chelicerata</taxon>
        <taxon>Arachnida</taxon>
        <taxon>Acari</taxon>
        <taxon>Parasitiformes</taxon>
        <taxon>Ixodida</taxon>
        <taxon>Ixodoidea</taxon>
        <taxon>Ixodidae</taxon>
        <taxon>Rhipicephalinae</taxon>
        <taxon>Dermacentor</taxon>
    </lineage>
</organism>
<sequence length="588" mass="64654">MSGRPRVAYRARGNAAEATRRRPEPGRSTRGRTRDVRAATARRLLFDPDWHSIFHTVTAAVFFFAMTSNLNLHFLQTNLDHSTLATECLVELVRERQLSFAIACDPYIRNNTVPGIPNNFYKFLAPENPRVVIFGTGAGCDCFPLTTGSYVVAIRVTAPSLDFVLIAAYAPPHAAIEPILDLISDCIGRCDGAMVVVAGDLNAKHSNWGGGITDARGAAVMQLACQCDLHVLNDPTSDPTFETAYAESWIDVTLASSAMISRGHEWAVLEDLTLSDHRLVEFSFPFARPPPRKKLTFQGKADLLRQLAGEPWFGAVTRAPLRSGAALDAVLEKFYSIYARAHARHLRNTKGGPHRANAWWTPELGSERGRVRAMRRKYQRARDPDMRAQLRDLFAAARSQYRAHIRDAQESALKRYCTECTKKTIFGAPFKAAFEKARPPVVLPALRAPDGRLTSDALSSASLLLRTQVSLDDLSTDNAEHATIRAVAAAPARICRPCDALHRPPPCRSQLHEPAVGRMHSLARVVCRSAPRLAPRSSFWDGRALAVPAKLLDPCQPHSPAFHSAGLRLAHARPGGVAGSLSQRLGRR</sequence>
<dbReference type="Proteomes" id="UP000821865">
    <property type="component" value="Chromosome 8"/>
</dbReference>
<proteinExistence type="predicted"/>
<comment type="caution">
    <text evidence="1">The sequence shown here is derived from an EMBL/GenBank/DDBJ whole genome shotgun (WGS) entry which is preliminary data.</text>
</comment>
<name>A0ACB8C9U4_DERSI</name>
<evidence type="ECO:0000313" key="1">
    <source>
        <dbReference type="EMBL" id="KAH7937634.1"/>
    </source>
</evidence>
<protein>
    <submittedName>
        <fullName evidence="1">Uncharacterized protein</fullName>
    </submittedName>
</protein>
<reference evidence="1" key="1">
    <citation type="submission" date="2020-05" db="EMBL/GenBank/DDBJ databases">
        <title>Large-scale comparative analyses of tick genomes elucidate their genetic diversity and vector capacities.</title>
        <authorList>
            <person name="Jia N."/>
            <person name="Wang J."/>
            <person name="Shi W."/>
            <person name="Du L."/>
            <person name="Sun Y."/>
            <person name="Zhan W."/>
            <person name="Jiang J."/>
            <person name="Wang Q."/>
            <person name="Zhang B."/>
            <person name="Ji P."/>
            <person name="Sakyi L.B."/>
            <person name="Cui X."/>
            <person name="Yuan T."/>
            <person name="Jiang B."/>
            <person name="Yang W."/>
            <person name="Lam T.T.-Y."/>
            <person name="Chang Q."/>
            <person name="Ding S."/>
            <person name="Wang X."/>
            <person name="Zhu J."/>
            <person name="Ruan X."/>
            <person name="Zhao L."/>
            <person name="Wei J."/>
            <person name="Que T."/>
            <person name="Du C."/>
            <person name="Cheng J."/>
            <person name="Dai P."/>
            <person name="Han X."/>
            <person name="Huang E."/>
            <person name="Gao Y."/>
            <person name="Liu J."/>
            <person name="Shao H."/>
            <person name="Ye R."/>
            <person name="Li L."/>
            <person name="Wei W."/>
            <person name="Wang X."/>
            <person name="Wang C."/>
            <person name="Yang T."/>
            <person name="Huo Q."/>
            <person name="Li W."/>
            <person name="Guo W."/>
            <person name="Chen H."/>
            <person name="Zhou L."/>
            <person name="Ni X."/>
            <person name="Tian J."/>
            <person name="Zhou Y."/>
            <person name="Sheng Y."/>
            <person name="Liu T."/>
            <person name="Pan Y."/>
            <person name="Xia L."/>
            <person name="Li J."/>
            <person name="Zhao F."/>
            <person name="Cao W."/>
        </authorList>
    </citation>
    <scope>NUCLEOTIDE SEQUENCE</scope>
    <source>
        <strain evidence="1">Dsil-2018</strain>
    </source>
</reference>
<dbReference type="EMBL" id="CM023477">
    <property type="protein sequence ID" value="KAH7937634.1"/>
    <property type="molecule type" value="Genomic_DNA"/>
</dbReference>
<gene>
    <name evidence="1" type="ORF">HPB49_013933</name>
</gene>
<evidence type="ECO:0000313" key="2">
    <source>
        <dbReference type="Proteomes" id="UP000821865"/>
    </source>
</evidence>
<accession>A0ACB8C9U4</accession>